<proteinExistence type="predicted"/>
<keyword evidence="1" id="KW-0472">Membrane</keyword>
<reference evidence="2 3" key="1">
    <citation type="journal article" date="2023" name="Arcadia Sci">
        <title>De novo assembly of a long-read Amblyomma americanum tick genome.</title>
        <authorList>
            <person name="Chou S."/>
            <person name="Poskanzer K.E."/>
            <person name="Rollins M."/>
            <person name="Thuy-Boun P.S."/>
        </authorList>
    </citation>
    <scope>NUCLEOTIDE SEQUENCE [LARGE SCALE GENOMIC DNA]</scope>
    <source>
        <strain evidence="2">F_SG_1</strain>
        <tissue evidence="2">Salivary glands</tissue>
    </source>
</reference>
<name>A0AAQ4F7S2_AMBAM</name>
<evidence type="ECO:0000256" key="1">
    <source>
        <dbReference type="SAM" id="Phobius"/>
    </source>
</evidence>
<organism evidence="2 3">
    <name type="scientific">Amblyomma americanum</name>
    <name type="common">Lone star tick</name>
    <dbReference type="NCBI Taxonomy" id="6943"/>
    <lineage>
        <taxon>Eukaryota</taxon>
        <taxon>Metazoa</taxon>
        <taxon>Ecdysozoa</taxon>
        <taxon>Arthropoda</taxon>
        <taxon>Chelicerata</taxon>
        <taxon>Arachnida</taxon>
        <taxon>Acari</taxon>
        <taxon>Parasitiformes</taxon>
        <taxon>Ixodida</taxon>
        <taxon>Ixodoidea</taxon>
        <taxon>Ixodidae</taxon>
        <taxon>Amblyomminae</taxon>
        <taxon>Amblyomma</taxon>
    </lineage>
</organism>
<dbReference type="InterPro" id="IPR038602">
    <property type="entry name" value="Mite_allergen_7_sf"/>
</dbReference>
<comment type="caution">
    <text evidence="2">The sequence shown here is derived from an EMBL/GenBank/DDBJ whole genome shotgun (WGS) entry which is preliminary data.</text>
</comment>
<feature type="non-terminal residue" evidence="2">
    <location>
        <position position="1"/>
    </location>
</feature>
<sequence>CDISAPSRNRCQLQRDYEKTGQAPVLIFVRACVLLHKMAITFITLSLLVVGALAGSKQDANNYMDAVLRDHLPANVRSLNLDPLQIPGFNVKVDSTGLTNRDVEGKFPKGVLYGLSSAVRRRGDCGVPGWQLSSVTTGCYVSLDTLRLTYDGNYKGFNILGSKKNISLDLVVEKTNAFIEATGAPGQAATLKTLTVSGIEFRVNFNKKLELNEKREKKFVKAVKRAAEGILQGVLYTSFREALSRSVGRVPLPRP</sequence>
<evidence type="ECO:0000313" key="3">
    <source>
        <dbReference type="Proteomes" id="UP001321473"/>
    </source>
</evidence>
<gene>
    <name evidence="2" type="ORF">V5799_015523</name>
</gene>
<dbReference type="Proteomes" id="UP001321473">
    <property type="component" value="Unassembled WGS sequence"/>
</dbReference>
<feature type="transmembrane region" description="Helical" evidence="1">
    <location>
        <begin position="27"/>
        <end position="54"/>
    </location>
</feature>
<protein>
    <submittedName>
        <fullName evidence="2">Uncharacterized protein</fullName>
    </submittedName>
</protein>
<keyword evidence="3" id="KW-1185">Reference proteome</keyword>
<evidence type="ECO:0000313" key="2">
    <source>
        <dbReference type="EMBL" id="KAK8783136.1"/>
    </source>
</evidence>
<dbReference type="Gene3D" id="3.15.10.50">
    <property type="match status" value="1"/>
</dbReference>
<dbReference type="AlphaFoldDB" id="A0AAQ4F7S2"/>
<keyword evidence="1" id="KW-1133">Transmembrane helix</keyword>
<accession>A0AAQ4F7S2</accession>
<keyword evidence="1" id="KW-0812">Transmembrane</keyword>
<dbReference type="EMBL" id="JARKHS020005859">
    <property type="protein sequence ID" value="KAK8783136.1"/>
    <property type="molecule type" value="Genomic_DNA"/>
</dbReference>